<evidence type="ECO:0000256" key="11">
    <source>
        <dbReference type="ARBA" id="ARBA00023237"/>
    </source>
</evidence>
<dbReference type="InterPro" id="IPR036942">
    <property type="entry name" value="Beta-barrel_TonB_sf"/>
</dbReference>
<keyword evidence="7" id="KW-0408">Iron</keyword>
<dbReference type="SUPFAM" id="SSF49464">
    <property type="entry name" value="Carboxypeptidase regulatory domain-like"/>
    <property type="match status" value="1"/>
</dbReference>
<evidence type="ECO:0000256" key="6">
    <source>
        <dbReference type="ARBA" id="ARBA00022729"/>
    </source>
</evidence>
<dbReference type="Gene3D" id="2.170.130.10">
    <property type="entry name" value="TonB-dependent receptor, plug domain"/>
    <property type="match status" value="1"/>
</dbReference>
<dbReference type="Proteomes" id="UP000051643">
    <property type="component" value="Unassembled WGS sequence"/>
</dbReference>
<dbReference type="Pfam" id="PF07715">
    <property type="entry name" value="Plug"/>
    <property type="match status" value="1"/>
</dbReference>
<keyword evidence="5 12" id="KW-0812">Transmembrane</keyword>
<dbReference type="GO" id="GO:0009279">
    <property type="term" value="C:cell outer membrane"/>
    <property type="evidence" value="ECO:0007669"/>
    <property type="project" value="UniProtKB-SubCell"/>
</dbReference>
<proteinExistence type="inferred from homology"/>
<dbReference type="STRING" id="270918.APR42_13805"/>
<evidence type="ECO:0000256" key="8">
    <source>
        <dbReference type="ARBA" id="ARBA00023065"/>
    </source>
</evidence>
<comment type="subcellular location">
    <subcellularLocation>
        <location evidence="1 12">Cell outer membrane</location>
        <topology evidence="1 12">Multi-pass membrane protein</topology>
    </subcellularLocation>
</comment>
<evidence type="ECO:0000256" key="7">
    <source>
        <dbReference type="ARBA" id="ARBA00023004"/>
    </source>
</evidence>
<organism evidence="16 17">
    <name type="scientific">Salegentibacter mishustinae</name>
    <dbReference type="NCBI Taxonomy" id="270918"/>
    <lineage>
        <taxon>Bacteria</taxon>
        <taxon>Pseudomonadati</taxon>
        <taxon>Bacteroidota</taxon>
        <taxon>Flavobacteriia</taxon>
        <taxon>Flavobacteriales</taxon>
        <taxon>Flavobacteriaceae</taxon>
        <taxon>Salegentibacter</taxon>
    </lineage>
</organism>
<keyword evidence="9 13" id="KW-0798">TonB box</keyword>
<dbReference type="SUPFAM" id="SSF56935">
    <property type="entry name" value="Porins"/>
    <property type="match status" value="1"/>
</dbReference>
<feature type="domain" description="TonB-dependent receptor-like beta-barrel" evidence="14">
    <location>
        <begin position="360"/>
        <end position="843"/>
    </location>
</feature>
<evidence type="ECO:0000256" key="12">
    <source>
        <dbReference type="PROSITE-ProRule" id="PRU01360"/>
    </source>
</evidence>
<feature type="domain" description="TonB-dependent receptor plug" evidence="15">
    <location>
        <begin position="96"/>
        <end position="201"/>
    </location>
</feature>
<dbReference type="GO" id="GO:0015344">
    <property type="term" value="F:siderophore uptake transmembrane transporter activity"/>
    <property type="evidence" value="ECO:0007669"/>
    <property type="project" value="TreeGrafter"/>
</dbReference>
<evidence type="ECO:0000313" key="16">
    <source>
        <dbReference type="EMBL" id="KRG29846.1"/>
    </source>
</evidence>
<evidence type="ECO:0000313" key="17">
    <source>
        <dbReference type="Proteomes" id="UP000051643"/>
    </source>
</evidence>
<dbReference type="InterPro" id="IPR037066">
    <property type="entry name" value="Plug_dom_sf"/>
</dbReference>
<dbReference type="InterPro" id="IPR023997">
    <property type="entry name" value="TonB-dep_OMP_SusC/RagA_CS"/>
</dbReference>
<dbReference type="Pfam" id="PF00593">
    <property type="entry name" value="TonB_dep_Rec_b-barrel"/>
    <property type="match status" value="1"/>
</dbReference>
<dbReference type="Gene3D" id="2.40.170.20">
    <property type="entry name" value="TonB-dependent receptor, beta-barrel domain"/>
    <property type="match status" value="1"/>
</dbReference>
<evidence type="ECO:0000259" key="15">
    <source>
        <dbReference type="Pfam" id="PF07715"/>
    </source>
</evidence>
<name>A0A0Q9ZA81_9FLAO</name>
<dbReference type="PANTHER" id="PTHR32552:SF68">
    <property type="entry name" value="FERRICHROME OUTER MEMBRANE TRANSPORTER_PHAGE RECEPTOR"/>
    <property type="match status" value="1"/>
</dbReference>
<keyword evidence="2 12" id="KW-0813">Transport</keyword>
<gene>
    <name evidence="16" type="ORF">APR42_13805</name>
</gene>
<evidence type="ECO:0000256" key="4">
    <source>
        <dbReference type="ARBA" id="ARBA00022496"/>
    </source>
</evidence>
<evidence type="ECO:0000256" key="3">
    <source>
        <dbReference type="ARBA" id="ARBA00022452"/>
    </source>
</evidence>
<protein>
    <recommendedName>
        <fullName evidence="18">SusC/RagA family TonB-linked outer membrane protein</fullName>
    </recommendedName>
</protein>
<reference evidence="16" key="1">
    <citation type="submission" date="2015-10" db="EMBL/GenBank/DDBJ databases">
        <title>Draft genome sequence of Salegentibacter mishustinae KCTC 12263.</title>
        <authorList>
            <person name="Lin W."/>
            <person name="Zheng Q."/>
        </authorList>
    </citation>
    <scope>NUCLEOTIDE SEQUENCE [LARGE SCALE GENOMIC DNA]</scope>
    <source>
        <strain evidence="16">KCTC 12263</strain>
    </source>
</reference>
<dbReference type="Gene3D" id="2.60.40.1120">
    <property type="entry name" value="Carboxypeptidase-like, regulatory domain"/>
    <property type="match status" value="1"/>
</dbReference>
<dbReference type="NCBIfam" id="TIGR04057">
    <property type="entry name" value="SusC_RagA_signa"/>
    <property type="match status" value="1"/>
</dbReference>
<evidence type="ECO:0000256" key="5">
    <source>
        <dbReference type="ARBA" id="ARBA00022692"/>
    </source>
</evidence>
<dbReference type="InterPro" id="IPR023996">
    <property type="entry name" value="TonB-dep_OMP_SusC/RagA"/>
</dbReference>
<evidence type="ECO:0000256" key="9">
    <source>
        <dbReference type="ARBA" id="ARBA00023077"/>
    </source>
</evidence>
<accession>A0A0Q9ZA81</accession>
<comment type="caution">
    <text evidence="16">The sequence shown here is derived from an EMBL/GenBank/DDBJ whole genome shotgun (WGS) entry which is preliminary data.</text>
</comment>
<dbReference type="InterPro" id="IPR008969">
    <property type="entry name" value="CarboxyPept-like_regulatory"/>
</dbReference>
<evidence type="ECO:0008006" key="18">
    <source>
        <dbReference type="Google" id="ProtNLM"/>
    </source>
</evidence>
<keyword evidence="11 12" id="KW-0998">Cell outer membrane</keyword>
<keyword evidence="6" id="KW-0732">Signal</keyword>
<dbReference type="FunFam" id="2.60.40.1120:FF:000003">
    <property type="entry name" value="Outer membrane protein Omp121"/>
    <property type="match status" value="1"/>
</dbReference>
<keyword evidence="10 12" id="KW-0472">Membrane</keyword>
<dbReference type="PANTHER" id="PTHR32552">
    <property type="entry name" value="FERRICHROME IRON RECEPTOR-RELATED"/>
    <property type="match status" value="1"/>
</dbReference>
<dbReference type="EMBL" id="LKTP01000003">
    <property type="protein sequence ID" value="KRG29846.1"/>
    <property type="molecule type" value="Genomic_DNA"/>
</dbReference>
<keyword evidence="4" id="KW-0410">Iron transport</keyword>
<dbReference type="PROSITE" id="PS52016">
    <property type="entry name" value="TONB_DEPENDENT_REC_3"/>
    <property type="match status" value="1"/>
</dbReference>
<dbReference type="AlphaFoldDB" id="A0A0Q9ZA81"/>
<dbReference type="InterPro" id="IPR039426">
    <property type="entry name" value="TonB-dep_rcpt-like"/>
</dbReference>
<keyword evidence="3 12" id="KW-1134">Transmembrane beta strand</keyword>
<dbReference type="InterPro" id="IPR012910">
    <property type="entry name" value="Plug_dom"/>
</dbReference>
<evidence type="ECO:0000256" key="10">
    <source>
        <dbReference type="ARBA" id="ARBA00023136"/>
    </source>
</evidence>
<sequence>MAQTKTITGTVTDDNGMPLPSVSILIQGTTTGVTTDFDGNYSIDNVNSNDKLIFSYVGMQEKVVEVNEQTTINVVLENDANGLEEVVLVAYGSSTQRDLTGAVGSVSSEDIEKFPATSVSQALQGKAAGVQITQNSGGPGAGLSVNIRGVGSFGNNDPLYVVDGFPTQDISFLNPNDIKSMSILKDASAAAIYGVRANAGVVIIETKKGLRDRVTVSIDSWAGFQLEPEQIDMLDVNQFTDFALEIAENQDKQVLDEWRNPGDLRNINWQDYAFDTGFRQGHNISIRGGGEKARAALSVGMVDEEGVILTSSYKRYNIGLNADYDILENLTARADMKYAYSESYQNLSQGYYGFTKLFTNVPYLDDRTGTNQPYDGNGNYGAFPDTGLLSTTNNVLASALQNDNDNGTNNLLGNLALEYSFLDGFKATGKFGFQTQNYAGWSFLPRYNRGNSNADNNPSATYTINQSTFNEYLAEGLLEYKKTFEDHRVEVLLGVSAQKNKFKNVYVESRGFLSDDIRDLAAAEEVTNRSGTWGTATFASTFGRVNYTFKDRYTLTATLRRDGVGNKFSENNLYGTFPSLAAGWNIDEEAFMENSTFDLLKLRGSWGETGNSQGIEPFQFFTSYTGGPTNDNNGYVFGGQPVSGLAPASLGNPNLGWESQVQTNVGIDAELFNRQLYFTVDYFHKSAEDFLLRETTPPQTGFTSRTVNAGNVENRGLELLVGYRKNQGDFQFDLSANFTKIENEISALTRNQDFLIFETNFVPNFVDNWLGFTRSYVGGNVGTFYGYRANGIFQTQAEIDELNAEAPDGTYQESTGANPIAPGDRRFVDLNNDGEITAADREVIGSPFPDFYGGVNFNGSYKNFELGIALYGSYGNDILNFTRVEQETAGGYGINSAYTNVSQEYYENRWTPENPSNTYARAVVEDVNQNNRVSNHFVEDGSFLRLRNIQLAYNLSPDVIENIGLTNAKVYVSGQNLLTLTGYSGMDPEIGSVTDIDGNGGVQSRGVDFGAYPSPQTFTVGVNLQF</sequence>
<keyword evidence="17" id="KW-1185">Reference proteome</keyword>
<keyword evidence="8" id="KW-0406">Ion transport</keyword>
<evidence type="ECO:0000256" key="13">
    <source>
        <dbReference type="RuleBase" id="RU003357"/>
    </source>
</evidence>
<dbReference type="Pfam" id="PF13715">
    <property type="entry name" value="CarbopepD_reg_2"/>
    <property type="match status" value="1"/>
</dbReference>
<comment type="similarity">
    <text evidence="12 13">Belongs to the TonB-dependent receptor family.</text>
</comment>
<evidence type="ECO:0000259" key="14">
    <source>
        <dbReference type="Pfam" id="PF00593"/>
    </source>
</evidence>
<dbReference type="InterPro" id="IPR000531">
    <property type="entry name" value="Beta-barrel_TonB"/>
</dbReference>
<evidence type="ECO:0000256" key="2">
    <source>
        <dbReference type="ARBA" id="ARBA00022448"/>
    </source>
</evidence>
<dbReference type="FunFam" id="2.170.130.10:FF:000008">
    <property type="entry name" value="SusC/RagA family TonB-linked outer membrane protein"/>
    <property type="match status" value="1"/>
</dbReference>
<dbReference type="NCBIfam" id="TIGR04056">
    <property type="entry name" value="OMP_RagA_SusC"/>
    <property type="match status" value="1"/>
</dbReference>
<evidence type="ECO:0000256" key="1">
    <source>
        <dbReference type="ARBA" id="ARBA00004571"/>
    </source>
</evidence>